<dbReference type="EMBL" id="DWVZ01000107">
    <property type="protein sequence ID" value="HJC63568.1"/>
    <property type="molecule type" value="Genomic_DNA"/>
</dbReference>
<dbReference type="SUPFAM" id="SSF48452">
    <property type="entry name" value="TPR-like"/>
    <property type="match status" value="4"/>
</dbReference>
<feature type="domain" description="DUF5107" evidence="2">
    <location>
        <begin position="41"/>
        <end position="342"/>
    </location>
</feature>
<dbReference type="SMART" id="SM00028">
    <property type="entry name" value="TPR"/>
    <property type="match status" value="11"/>
</dbReference>
<evidence type="ECO:0000313" key="4">
    <source>
        <dbReference type="Proteomes" id="UP000823886"/>
    </source>
</evidence>
<accession>A0A9D2TCE3</accession>
<evidence type="ECO:0000313" key="3">
    <source>
        <dbReference type="EMBL" id="HJC63568.1"/>
    </source>
</evidence>
<dbReference type="Pfam" id="PF13414">
    <property type="entry name" value="TPR_11"/>
    <property type="match status" value="1"/>
</dbReference>
<dbReference type="PANTHER" id="PTHR12558">
    <property type="entry name" value="CELL DIVISION CYCLE 16,23,27"/>
    <property type="match status" value="1"/>
</dbReference>
<gene>
    <name evidence="3" type="ORF">H9753_08125</name>
</gene>
<dbReference type="AlphaFoldDB" id="A0A9D2TCE3"/>
<dbReference type="Proteomes" id="UP000823886">
    <property type="component" value="Unassembled WGS sequence"/>
</dbReference>
<proteinExistence type="predicted"/>
<dbReference type="InterPro" id="IPR033396">
    <property type="entry name" value="DUF5107"/>
</dbReference>
<dbReference type="Gene3D" id="1.25.40.10">
    <property type="entry name" value="Tetratricopeptide repeat domain"/>
    <property type="match status" value="3"/>
</dbReference>
<dbReference type="Pfam" id="PF13181">
    <property type="entry name" value="TPR_8"/>
    <property type="match status" value="1"/>
</dbReference>
<evidence type="ECO:0000256" key="1">
    <source>
        <dbReference type="PROSITE-ProRule" id="PRU00339"/>
    </source>
</evidence>
<sequence>MENRSVSVWEEEVVIPTYPVGKPNKNPMFLEKRVYQGSSGKVYPHPVIDKIYDEKIDQTYHAVYLENEYLKIMILPELGGRIQRATDKTNQYDFVYYNHVIKPALVGLAGPWISGGIEFNWPQHHRPSTYDPVNFFIQENEDGSCTVYVSEIENMFRTKGMAAFTLYPDRAYLEIRAQLYNRTSTQQTFLWWANPAVPVNDNTQSVFPPDVHAVMDHGKRAVSRFPIATGTYYKMDYSSGVDISRYKNIPVPTSYMAYHSDYDFVGGYDYGKQAGILHVADHHISPGKKQWTWGCGEFGQAWDRNLTDADGPYVELMTGCFTDNQPDFTWMLPYEEKVFTQYFMPYKEVGMVKNATVYGAVGMEIRDGSAEITVYATGKEEQAEICVSDGNAWILKEKADLSPTQIYKKKIEIRPDVQEWDLKIQVTDSCGKELVSYKGKKPEIEKIPDPAKAAPFPKEAGTTEDLYLYGKHLEQYRHATYEPADYYLEGLRRDPTDSRLNNAYGSLLYRRGKVQESEIFFRKAVEKLTRSNPNPEDGEPLYNLGLCLKFQKRYGEAYDAFYKATWNGAWQDPAFYQLACIACIQKDYPLALEHIERSIVRNYHNMKARNLKAALLRKLGRYQEAQKWLEQGFAIDILDLTGRYEMQFLQEEMGIEGDDWAKKADEILAGNSQTYLETAIDYLEAGMTEEAEAILLRAKGLHSNSREVYPLIHYYLAYCSLQKEETEKAEQRIQAGEQADSGTCFPHRLEDIQVLEAVQAQAEETPMAAYYLGNLWYDKKQYENAVKCWEKTAAQKPQFPTAHRNLALAYYNKQKNPQASLRELELAYELDQKDSRVLMELDQLYKKTGKTPRERLDFLELHKEVVLDRDDLTVEYVTLLNLTGQYQTALALMEGRNFHPWEGGEGKIPKQYVTALIQLAKEGMKKGDLEEAEKLLLAAAGPYPWNLGEGKLQGAQENHIYYYLGRVYERMGEQQKAKDCYEKASTGISEPVGAMYYNDQPPEMIYYQGVSLLRLGREEEARSRFHKLEEYGEKHLFDKPVIDYFAVSLPDLLIFDEDLELKNKIHCLFMLALGCLGLGKEKEAETYFSQVLEMEKCHQGARDIPEKI</sequence>
<dbReference type="Pfam" id="PF17128">
    <property type="entry name" value="DUF5107"/>
    <property type="match status" value="1"/>
</dbReference>
<dbReference type="PANTHER" id="PTHR12558:SF33">
    <property type="entry name" value="BLL7664 PROTEIN"/>
    <property type="match status" value="1"/>
</dbReference>
<reference evidence="3" key="1">
    <citation type="journal article" date="2021" name="PeerJ">
        <title>Extensive microbial diversity within the chicken gut microbiome revealed by metagenomics and culture.</title>
        <authorList>
            <person name="Gilroy R."/>
            <person name="Ravi A."/>
            <person name="Getino M."/>
            <person name="Pursley I."/>
            <person name="Horton D.L."/>
            <person name="Alikhan N.F."/>
            <person name="Baker D."/>
            <person name="Gharbi K."/>
            <person name="Hall N."/>
            <person name="Watson M."/>
            <person name="Adriaenssens E.M."/>
            <person name="Foster-Nyarko E."/>
            <person name="Jarju S."/>
            <person name="Secka A."/>
            <person name="Antonio M."/>
            <person name="Oren A."/>
            <person name="Chaudhuri R.R."/>
            <person name="La Ragione R."/>
            <person name="Hildebrand F."/>
            <person name="Pallen M.J."/>
        </authorList>
    </citation>
    <scope>NUCLEOTIDE SEQUENCE</scope>
    <source>
        <strain evidence="3">ChiBcec2-3848</strain>
    </source>
</reference>
<dbReference type="Pfam" id="PF13432">
    <property type="entry name" value="TPR_16"/>
    <property type="match status" value="1"/>
</dbReference>
<feature type="repeat" description="TPR" evidence="1">
    <location>
        <begin position="766"/>
        <end position="799"/>
    </location>
</feature>
<reference evidence="3" key="2">
    <citation type="submission" date="2021-04" db="EMBL/GenBank/DDBJ databases">
        <authorList>
            <person name="Gilroy R."/>
        </authorList>
    </citation>
    <scope>NUCLEOTIDE SEQUENCE</scope>
    <source>
        <strain evidence="3">ChiBcec2-3848</strain>
    </source>
</reference>
<dbReference type="PROSITE" id="PS50005">
    <property type="entry name" value="TPR"/>
    <property type="match status" value="1"/>
</dbReference>
<name>A0A9D2TCE3_9FIRM</name>
<comment type="caution">
    <text evidence="3">The sequence shown here is derived from an EMBL/GenBank/DDBJ whole genome shotgun (WGS) entry which is preliminary data.</text>
</comment>
<dbReference type="InterPro" id="IPR011990">
    <property type="entry name" value="TPR-like_helical_dom_sf"/>
</dbReference>
<evidence type="ECO:0000259" key="2">
    <source>
        <dbReference type="Pfam" id="PF17128"/>
    </source>
</evidence>
<keyword evidence="1" id="KW-0802">TPR repeat</keyword>
<dbReference type="InterPro" id="IPR019734">
    <property type="entry name" value="TPR_rpt"/>
</dbReference>
<organism evidence="3 4">
    <name type="scientific">Candidatus Blautia merdavium</name>
    <dbReference type="NCBI Taxonomy" id="2838494"/>
    <lineage>
        <taxon>Bacteria</taxon>
        <taxon>Bacillati</taxon>
        <taxon>Bacillota</taxon>
        <taxon>Clostridia</taxon>
        <taxon>Lachnospirales</taxon>
        <taxon>Lachnospiraceae</taxon>
        <taxon>Blautia</taxon>
    </lineage>
</organism>
<protein>
    <submittedName>
        <fullName evidence="3">DUF5107 domain-containing protein</fullName>
    </submittedName>
</protein>